<dbReference type="PANTHER" id="PTHR44757">
    <property type="entry name" value="DIGUANYLATE CYCLASE DGCP"/>
    <property type="match status" value="1"/>
</dbReference>
<dbReference type="InterPro" id="IPR000014">
    <property type="entry name" value="PAS"/>
</dbReference>
<sequence>MLDFTTLLTLNLIVNVISLLTTALLWARYGRKFDGLGLWFAQAATQVAGVGLILARGGLPHVAAVAGGNVVLMSSSWLLLEGMRRYTGKRGSHWVNLAAYALFAWAMAHYTVVHDDIVARTVAVSCILAFVNAQTAWLLLARAGPRVRRYTFLPGLVAAGYAVVSAARLVILTARPPDAGPHPPALADSVAVTGYIALHICMLVALALSLTRRLMDEVSAQEEKFAKAFHSAPYALFIAHGREATVLEVNDGFEAVFGRSRGQTLGRTLEDLGLAPAAKALADAPGEGGRAEARLARGDGSELVGQFSAVPLVLDGEECMLWSAADVTGESMLRERLQELAATDSLTGLANRRAFAERFAIAREDALRRSERLAVLSMDLDRFKEVNDVQGHAAGDAVLVEAARRIGACLRRNDAVARFGGDEFVALLVNVRGENDARLVESKIVRALCEPYRLGGGREALLGVSVGVALFPEHGQTLDALLHRSDRELYRVKRAGRETCRDEDP</sequence>
<keyword evidence="1" id="KW-0472">Membrane</keyword>
<feature type="transmembrane region" description="Helical" evidence="1">
    <location>
        <begin position="192"/>
        <end position="211"/>
    </location>
</feature>
<evidence type="ECO:0000256" key="1">
    <source>
        <dbReference type="SAM" id="Phobius"/>
    </source>
</evidence>
<evidence type="ECO:0000259" key="2">
    <source>
        <dbReference type="PROSITE" id="PS50112"/>
    </source>
</evidence>
<dbReference type="Pfam" id="PF00990">
    <property type="entry name" value="GGDEF"/>
    <property type="match status" value="1"/>
</dbReference>
<evidence type="ECO:0000313" key="5">
    <source>
        <dbReference type="Proteomes" id="UP000494245"/>
    </source>
</evidence>
<reference evidence="4 5" key="2">
    <citation type="submission" date="2020-05" db="EMBL/GenBank/DDBJ databases">
        <title>Draft genome sequence of Desulfovibrio sp. strainFSS-1.</title>
        <authorList>
            <person name="Shimoshige H."/>
            <person name="Kobayashi H."/>
            <person name="Maekawa T."/>
        </authorList>
    </citation>
    <scope>NUCLEOTIDE SEQUENCE [LARGE SCALE GENOMIC DNA]</scope>
    <source>
        <strain evidence="4 5">SIID29052-01</strain>
    </source>
</reference>
<dbReference type="SUPFAM" id="SSF55073">
    <property type="entry name" value="Nucleotide cyclase"/>
    <property type="match status" value="1"/>
</dbReference>
<keyword evidence="1" id="KW-0812">Transmembrane</keyword>
<dbReference type="InterPro" id="IPR052155">
    <property type="entry name" value="Biofilm_reg_signaling"/>
</dbReference>
<evidence type="ECO:0000259" key="3">
    <source>
        <dbReference type="PROSITE" id="PS50887"/>
    </source>
</evidence>
<dbReference type="SMART" id="SM00267">
    <property type="entry name" value="GGDEF"/>
    <property type="match status" value="1"/>
</dbReference>
<dbReference type="CDD" id="cd01949">
    <property type="entry name" value="GGDEF"/>
    <property type="match status" value="1"/>
</dbReference>
<organism evidence="4 5">
    <name type="scientific">Fundidesulfovibrio magnetotacticus</name>
    <dbReference type="NCBI Taxonomy" id="2730080"/>
    <lineage>
        <taxon>Bacteria</taxon>
        <taxon>Pseudomonadati</taxon>
        <taxon>Thermodesulfobacteriota</taxon>
        <taxon>Desulfovibrionia</taxon>
        <taxon>Desulfovibrionales</taxon>
        <taxon>Desulfovibrionaceae</taxon>
        <taxon>Fundidesulfovibrio</taxon>
    </lineage>
</organism>
<feature type="transmembrane region" description="Helical" evidence="1">
    <location>
        <begin position="6"/>
        <end position="27"/>
    </location>
</feature>
<dbReference type="PROSITE" id="PS50112">
    <property type="entry name" value="PAS"/>
    <property type="match status" value="1"/>
</dbReference>
<dbReference type="RefSeq" id="WP_173085111.1">
    <property type="nucleotide sequence ID" value="NZ_BLTE01000012.1"/>
</dbReference>
<dbReference type="Proteomes" id="UP000494245">
    <property type="component" value="Unassembled WGS sequence"/>
</dbReference>
<dbReference type="PANTHER" id="PTHR44757:SF2">
    <property type="entry name" value="BIOFILM ARCHITECTURE MAINTENANCE PROTEIN MBAA"/>
    <property type="match status" value="1"/>
</dbReference>
<dbReference type="InterPro" id="IPR043128">
    <property type="entry name" value="Rev_trsase/Diguanyl_cyclase"/>
</dbReference>
<dbReference type="Gene3D" id="3.30.70.270">
    <property type="match status" value="1"/>
</dbReference>
<evidence type="ECO:0000313" key="4">
    <source>
        <dbReference type="EMBL" id="GFK94739.1"/>
    </source>
</evidence>
<protein>
    <submittedName>
        <fullName evidence="4">Putative signaling protein</fullName>
    </submittedName>
</protein>
<proteinExistence type="predicted"/>
<dbReference type="NCBIfam" id="TIGR00229">
    <property type="entry name" value="sensory_box"/>
    <property type="match status" value="1"/>
</dbReference>
<feature type="domain" description="PAS" evidence="2">
    <location>
        <begin position="221"/>
        <end position="269"/>
    </location>
</feature>
<dbReference type="EMBL" id="BLTE01000012">
    <property type="protein sequence ID" value="GFK94739.1"/>
    <property type="molecule type" value="Genomic_DNA"/>
</dbReference>
<keyword evidence="5" id="KW-1185">Reference proteome</keyword>
<dbReference type="SUPFAM" id="SSF55785">
    <property type="entry name" value="PYP-like sensor domain (PAS domain)"/>
    <property type="match status" value="1"/>
</dbReference>
<dbReference type="CDD" id="cd00130">
    <property type="entry name" value="PAS"/>
    <property type="match status" value="1"/>
</dbReference>
<feature type="transmembrane region" description="Helical" evidence="1">
    <location>
        <begin position="61"/>
        <end position="80"/>
    </location>
</feature>
<name>A0A6V8LXE2_9BACT</name>
<dbReference type="PROSITE" id="PS50887">
    <property type="entry name" value="GGDEF"/>
    <property type="match status" value="1"/>
</dbReference>
<dbReference type="Pfam" id="PF13188">
    <property type="entry name" value="PAS_8"/>
    <property type="match status" value="1"/>
</dbReference>
<dbReference type="AlphaFoldDB" id="A0A6V8LXE2"/>
<reference evidence="4 5" key="1">
    <citation type="submission" date="2020-04" db="EMBL/GenBank/DDBJ databases">
        <authorList>
            <consortium name="Desulfovibrio sp. FSS-1 genome sequencing consortium"/>
            <person name="Shimoshige H."/>
            <person name="Kobayashi H."/>
            <person name="Maekawa T."/>
        </authorList>
    </citation>
    <scope>NUCLEOTIDE SEQUENCE [LARGE SCALE GENOMIC DNA]</scope>
    <source>
        <strain evidence="4 5">SIID29052-01</strain>
    </source>
</reference>
<feature type="domain" description="GGDEF" evidence="3">
    <location>
        <begin position="371"/>
        <end position="505"/>
    </location>
</feature>
<accession>A0A6V8LXE2</accession>
<comment type="caution">
    <text evidence="4">The sequence shown here is derived from an EMBL/GenBank/DDBJ whole genome shotgun (WGS) entry which is preliminary data.</text>
</comment>
<dbReference type="InterPro" id="IPR035965">
    <property type="entry name" value="PAS-like_dom_sf"/>
</dbReference>
<feature type="transmembrane region" description="Helical" evidence="1">
    <location>
        <begin position="152"/>
        <end position="172"/>
    </location>
</feature>
<dbReference type="InterPro" id="IPR029787">
    <property type="entry name" value="Nucleotide_cyclase"/>
</dbReference>
<feature type="transmembrane region" description="Helical" evidence="1">
    <location>
        <begin position="117"/>
        <end position="140"/>
    </location>
</feature>
<dbReference type="NCBIfam" id="TIGR00254">
    <property type="entry name" value="GGDEF"/>
    <property type="match status" value="1"/>
</dbReference>
<dbReference type="Gene3D" id="3.30.450.20">
    <property type="entry name" value="PAS domain"/>
    <property type="match status" value="1"/>
</dbReference>
<gene>
    <name evidence="4" type="ORF">NNJEOMEG_02586</name>
</gene>
<feature type="transmembrane region" description="Helical" evidence="1">
    <location>
        <begin position="92"/>
        <end position="111"/>
    </location>
</feature>
<keyword evidence="1" id="KW-1133">Transmembrane helix</keyword>
<dbReference type="InterPro" id="IPR000160">
    <property type="entry name" value="GGDEF_dom"/>
</dbReference>